<keyword evidence="6" id="KW-1185">Reference proteome</keyword>
<dbReference type="PANTHER" id="PTHR30328">
    <property type="entry name" value="TRANSCRIPTIONAL REPRESSOR"/>
    <property type="match status" value="1"/>
</dbReference>
<dbReference type="SUPFAM" id="SSF46689">
    <property type="entry name" value="Homeodomain-like"/>
    <property type="match status" value="1"/>
</dbReference>
<dbReference type="Pfam" id="PF00440">
    <property type="entry name" value="TetR_N"/>
    <property type="match status" value="1"/>
</dbReference>
<dbReference type="AlphaFoldDB" id="A0A2R8AR29"/>
<dbReference type="InterPro" id="IPR009057">
    <property type="entry name" value="Homeodomain-like_sf"/>
</dbReference>
<organism evidence="5 6">
    <name type="scientific">Pseudoprimorskyibacter insulae</name>
    <dbReference type="NCBI Taxonomy" id="1695997"/>
    <lineage>
        <taxon>Bacteria</taxon>
        <taxon>Pseudomonadati</taxon>
        <taxon>Pseudomonadota</taxon>
        <taxon>Alphaproteobacteria</taxon>
        <taxon>Rhodobacterales</taxon>
        <taxon>Paracoccaceae</taxon>
        <taxon>Pseudoprimorskyibacter</taxon>
    </lineage>
</organism>
<feature type="domain" description="HTH tetR-type" evidence="4">
    <location>
        <begin position="20"/>
        <end position="80"/>
    </location>
</feature>
<proteinExistence type="predicted"/>
<reference evidence="6" key="1">
    <citation type="submission" date="2018-03" db="EMBL/GenBank/DDBJ databases">
        <authorList>
            <person name="Rodrigo-Torres L."/>
            <person name="Arahal R. D."/>
            <person name="Lucena T."/>
        </authorList>
    </citation>
    <scope>NUCLEOTIDE SEQUENCE [LARGE SCALE GENOMIC DNA]</scope>
    <source>
        <strain evidence="6">CECT 8871</strain>
    </source>
</reference>
<evidence type="ECO:0000313" key="5">
    <source>
        <dbReference type="EMBL" id="SPF78337.1"/>
    </source>
</evidence>
<feature type="region of interest" description="Disordered" evidence="3">
    <location>
        <begin position="1"/>
        <end position="22"/>
    </location>
</feature>
<dbReference type="EMBL" id="OMOJ01000001">
    <property type="protein sequence ID" value="SPF78337.1"/>
    <property type="molecule type" value="Genomic_DNA"/>
</dbReference>
<dbReference type="SUPFAM" id="SSF48498">
    <property type="entry name" value="Tetracyclin repressor-like, C-terminal domain"/>
    <property type="match status" value="1"/>
</dbReference>
<dbReference type="InterPro" id="IPR001647">
    <property type="entry name" value="HTH_TetR"/>
</dbReference>
<dbReference type="RefSeq" id="WP_108884985.1">
    <property type="nucleotide sequence ID" value="NZ_OMOJ01000001.1"/>
</dbReference>
<dbReference type="PANTHER" id="PTHR30328:SF54">
    <property type="entry name" value="HTH-TYPE TRANSCRIPTIONAL REPRESSOR SCO4008"/>
    <property type="match status" value="1"/>
</dbReference>
<keyword evidence="1 2" id="KW-0238">DNA-binding</keyword>
<feature type="DNA-binding region" description="H-T-H motif" evidence="2">
    <location>
        <begin position="43"/>
        <end position="62"/>
    </location>
</feature>
<evidence type="ECO:0000256" key="2">
    <source>
        <dbReference type="PROSITE-ProRule" id="PRU00335"/>
    </source>
</evidence>
<name>A0A2R8AR29_9RHOB</name>
<dbReference type="GO" id="GO:0003677">
    <property type="term" value="F:DNA binding"/>
    <property type="evidence" value="ECO:0007669"/>
    <property type="project" value="UniProtKB-UniRule"/>
</dbReference>
<dbReference type="InterPro" id="IPR041474">
    <property type="entry name" value="NicS_C"/>
</dbReference>
<accession>A0A2R8AR29</accession>
<dbReference type="PROSITE" id="PS50977">
    <property type="entry name" value="HTH_TETR_2"/>
    <property type="match status" value="1"/>
</dbReference>
<dbReference type="InterPro" id="IPR050109">
    <property type="entry name" value="HTH-type_TetR-like_transc_reg"/>
</dbReference>
<dbReference type="OrthoDB" id="2356263at2"/>
<evidence type="ECO:0000256" key="1">
    <source>
        <dbReference type="ARBA" id="ARBA00023125"/>
    </source>
</evidence>
<evidence type="ECO:0000256" key="3">
    <source>
        <dbReference type="SAM" id="MobiDB-lite"/>
    </source>
</evidence>
<dbReference type="Gene3D" id="1.10.357.10">
    <property type="entry name" value="Tetracycline Repressor, domain 2"/>
    <property type="match status" value="1"/>
</dbReference>
<sequence length="227" mass="25598">MTKAKENKEKSKSSWKQNPERVKQDILRAAMSEFAKSGLSGAKIDDIAAKTETSKRMIYYYFDDKEGLYRHALEAAYAKVRKGEVNLDLADYAPTEGLARLVAFTFDHHRRNPDFIRMVMIENIHHAAHMRSSQVIRDLNLGAINQLRALIARGEASGDFRRGIDPVALHWQISAMSFFNVSNQPTFSAIFGKDLYSNDGQAALRDRAVAMILADVRATSEDQDDQS</sequence>
<dbReference type="PRINTS" id="PR00455">
    <property type="entry name" value="HTHTETR"/>
</dbReference>
<protein>
    <submittedName>
        <fullName evidence="5">HTH-type transcriptional repressor NicS</fullName>
    </submittedName>
</protein>
<evidence type="ECO:0000313" key="6">
    <source>
        <dbReference type="Proteomes" id="UP000244904"/>
    </source>
</evidence>
<dbReference type="Pfam" id="PF17938">
    <property type="entry name" value="TetR_C_29"/>
    <property type="match status" value="1"/>
</dbReference>
<dbReference type="InterPro" id="IPR036271">
    <property type="entry name" value="Tet_transcr_reg_TetR-rel_C_sf"/>
</dbReference>
<gene>
    <name evidence="5" type="primary">nicS_1</name>
    <name evidence="5" type="ORF">PRI8871_00933</name>
</gene>
<dbReference type="Proteomes" id="UP000244904">
    <property type="component" value="Unassembled WGS sequence"/>
</dbReference>
<evidence type="ECO:0000259" key="4">
    <source>
        <dbReference type="PROSITE" id="PS50977"/>
    </source>
</evidence>